<dbReference type="InterPro" id="IPR005475">
    <property type="entry name" value="Transketolase-like_Pyr-bd"/>
</dbReference>
<evidence type="ECO:0000313" key="7">
    <source>
        <dbReference type="EMBL" id="RSM64414.1"/>
    </source>
</evidence>
<dbReference type="EMBL" id="QHKI01000097">
    <property type="protein sequence ID" value="RSM64414.1"/>
    <property type="molecule type" value="Genomic_DNA"/>
</dbReference>
<evidence type="ECO:0000256" key="2">
    <source>
        <dbReference type="ARBA" id="ARBA00022532"/>
    </source>
</evidence>
<dbReference type="InterPro" id="IPR001017">
    <property type="entry name" value="DH_E1"/>
</dbReference>
<evidence type="ECO:0000313" key="8">
    <source>
        <dbReference type="Proteomes" id="UP000287547"/>
    </source>
</evidence>
<proteinExistence type="predicted"/>
<dbReference type="Gene3D" id="3.40.50.970">
    <property type="match status" value="2"/>
</dbReference>
<dbReference type="PANTHER" id="PTHR42980:SF1">
    <property type="entry name" value="2-OXOISOVALERATE DEHYDROGENASE SUBUNIT BETA, MITOCHONDRIAL"/>
    <property type="match status" value="1"/>
</dbReference>
<evidence type="ECO:0000256" key="3">
    <source>
        <dbReference type="ARBA" id="ARBA00023002"/>
    </source>
</evidence>
<sequence length="705" mass="74592">MLGVVSEPIDEHFTRTVQALTPYRGSGNRGGVDLPFLDLFDSQLGSRHVDLVARELGSQGKGFYSIGSSGHEGNAAVAAALRPTDPALLHYRSGAFYIERARQVTGTNPLMDMVLGIAAAADEPISGGRHKVFGNAQLSIIPLTSTIASHLPRAVGLALGMQRATKLGLPSPWPKDAIVVCGFGDASANHSTALGALNAARHCAYRRLPLPVLFVCEDNGIGISVRTPPGWVSEAHSGAGMKYFSADATDLTSVVPIAAEAAAWVRTNRAPAFLHLRTVRLMGHAGSDVESAYRTPGEITADYTLDPLVRTAALLVSRGVLTPSEALERYEAKRAEVRAAADEAVSRPKLNGAKEIMAPLSTSTVDAPFVPVSGTLAQGINQALTGILSSDPGALVFGEDVGRKGGVYGVTRGLHKKFGPARVFDTVLDEQSILGTALGTSLVGFLPIPEIQYLAYVHNALDQIRGEASTMRFFSNDQYRNPMIVRIAGLSYQKGFGGHFHNDNSIAALRDIPGVVIAAPARADDAAAMLYTCAAAARTNGQVCVFLEPIALYHTRDLYEPGDNGWLAASSESAPLGKARIYGSGNDLTIVSFANGIPMSLRVARRLAAQGVNTRVLDLRWISPLPVADLLAHANETGRVLVADETRRTGGVSEAVFTALLDGGYRGALRRVTSEDCFIPLGPAANHVLLSEDAIEKAALDLVTD</sequence>
<keyword evidence="3" id="KW-0560">Oxidoreductase</keyword>
<dbReference type="InterPro" id="IPR009014">
    <property type="entry name" value="Transketo_C/PFOR_II"/>
</dbReference>
<name>A0A428Y9Z5_KIBAR</name>
<dbReference type="Pfam" id="PF02780">
    <property type="entry name" value="Transketolase_C"/>
    <property type="match status" value="1"/>
</dbReference>
<dbReference type="Pfam" id="PF02779">
    <property type="entry name" value="Transket_pyr"/>
    <property type="match status" value="1"/>
</dbReference>
<dbReference type="SMART" id="SM00861">
    <property type="entry name" value="Transket_pyr"/>
    <property type="match status" value="1"/>
</dbReference>
<dbReference type="SUPFAM" id="SSF52518">
    <property type="entry name" value="Thiamin diphosphate-binding fold (THDP-binding)"/>
    <property type="match status" value="2"/>
</dbReference>
<dbReference type="PANTHER" id="PTHR42980">
    <property type="entry name" value="2-OXOISOVALERATE DEHYDROGENASE SUBUNIT BETA-RELATED"/>
    <property type="match status" value="1"/>
</dbReference>
<dbReference type="InterPro" id="IPR033248">
    <property type="entry name" value="Transketolase_C"/>
</dbReference>
<dbReference type="GO" id="GO:0000287">
    <property type="term" value="F:magnesium ion binding"/>
    <property type="evidence" value="ECO:0007669"/>
    <property type="project" value="UniProtKB-ARBA"/>
</dbReference>
<dbReference type="SUPFAM" id="SSF52922">
    <property type="entry name" value="TK C-terminal domain-like"/>
    <property type="match status" value="1"/>
</dbReference>
<dbReference type="GO" id="GO:0004591">
    <property type="term" value="F:oxoglutarate dehydrogenase (succinyl-transferring) activity"/>
    <property type="evidence" value="ECO:0007669"/>
    <property type="project" value="UniProtKB-EC"/>
</dbReference>
<evidence type="ECO:0000259" key="6">
    <source>
        <dbReference type="SMART" id="SM00861"/>
    </source>
</evidence>
<keyword evidence="2" id="KW-0816">Tricarboxylic acid cycle</keyword>
<dbReference type="OrthoDB" id="9766715at2"/>
<comment type="cofactor">
    <cofactor evidence="1">
        <name>thiamine diphosphate</name>
        <dbReference type="ChEBI" id="CHEBI:58937"/>
    </cofactor>
</comment>
<comment type="catalytic activity">
    <reaction evidence="5">
        <text>N(6)-[(R)-lipoyl]-L-lysyl-[protein] + 2-oxoglutarate + H(+) = N(6)-[(R)-S(8)-succinyldihydrolipoyl]-L-lysyl-[protein] + CO2</text>
        <dbReference type="Rhea" id="RHEA:12188"/>
        <dbReference type="Rhea" id="RHEA-COMP:10474"/>
        <dbReference type="Rhea" id="RHEA-COMP:20092"/>
        <dbReference type="ChEBI" id="CHEBI:15378"/>
        <dbReference type="ChEBI" id="CHEBI:16526"/>
        <dbReference type="ChEBI" id="CHEBI:16810"/>
        <dbReference type="ChEBI" id="CHEBI:83099"/>
        <dbReference type="ChEBI" id="CHEBI:83120"/>
        <dbReference type="EC" id="1.2.4.2"/>
    </reaction>
</comment>
<dbReference type="InterPro" id="IPR029061">
    <property type="entry name" value="THDP-binding"/>
</dbReference>
<feature type="domain" description="Transketolase-like pyrimidine-binding" evidence="6">
    <location>
        <begin position="374"/>
        <end position="555"/>
    </location>
</feature>
<dbReference type="Gene3D" id="3.40.50.920">
    <property type="match status" value="1"/>
</dbReference>
<keyword evidence="4" id="KW-0786">Thiamine pyrophosphate</keyword>
<accession>A0A428Y9Z5</accession>
<gene>
    <name evidence="7" type="ORF">DMH04_51505</name>
</gene>
<dbReference type="GO" id="GO:0009083">
    <property type="term" value="P:branched-chain amino acid catabolic process"/>
    <property type="evidence" value="ECO:0007669"/>
    <property type="project" value="TreeGrafter"/>
</dbReference>
<evidence type="ECO:0000256" key="1">
    <source>
        <dbReference type="ARBA" id="ARBA00001964"/>
    </source>
</evidence>
<comment type="caution">
    <text evidence="7">The sequence shown here is derived from an EMBL/GenBank/DDBJ whole genome shotgun (WGS) entry which is preliminary data.</text>
</comment>
<dbReference type="GO" id="GO:0006099">
    <property type="term" value="P:tricarboxylic acid cycle"/>
    <property type="evidence" value="ECO:0007669"/>
    <property type="project" value="UniProtKB-KW"/>
</dbReference>
<protein>
    <submittedName>
        <fullName evidence="7">MFS transporter</fullName>
    </submittedName>
</protein>
<evidence type="ECO:0000256" key="4">
    <source>
        <dbReference type="ARBA" id="ARBA00023052"/>
    </source>
</evidence>
<evidence type="ECO:0000256" key="5">
    <source>
        <dbReference type="ARBA" id="ARBA00051911"/>
    </source>
</evidence>
<reference evidence="7 8" key="1">
    <citation type="submission" date="2018-05" db="EMBL/GenBank/DDBJ databases">
        <title>Evolution of GPA BGCs.</title>
        <authorList>
            <person name="Waglechner N."/>
            <person name="Wright G.D."/>
        </authorList>
    </citation>
    <scope>NUCLEOTIDE SEQUENCE [LARGE SCALE GENOMIC DNA]</scope>
    <source>
        <strain evidence="7 8">A82846</strain>
    </source>
</reference>
<dbReference type="Pfam" id="PF00676">
    <property type="entry name" value="E1_dh"/>
    <property type="match status" value="1"/>
</dbReference>
<dbReference type="AlphaFoldDB" id="A0A428Y9Z5"/>
<dbReference type="GO" id="GO:0007584">
    <property type="term" value="P:response to nutrient"/>
    <property type="evidence" value="ECO:0007669"/>
    <property type="project" value="TreeGrafter"/>
</dbReference>
<organism evidence="7 8">
    <name type="scientific">Kibdelosporangium aridum</name>
    <dbReference type="NCBI Taxonomy" id="2030"/>
    <lineage>
        <taxon>Bacteria</taxon>
        <taxon>Bacillati</taxon>
        <taxon>Actinomycetota</taxon>
        <taxon>Actinomycetes</taxon>
        <taxon>Pseudonocardiales</taxon>
        <taxon>Pseudonocardiaceae</taxon>
        <taxon>Kibdelosporangium</taxon>
    </lineage>
</organism>
<dbReference type="Proteomes" id="UP000287547">
    <property type="component" value="Unassembled WGS sequence"/>
</dbReference>